<feature type="compositionally biased region" description="Basic residues" evidence="1">
    <location>
        <begin position="1"/>
        <end position="10"/>
    </location>
</feature>
<evidence type="ECO:0000256" key="1">
    <source>
        <dbReference type="SAM" id="MobiDB-lite"/>
    </source>
</evidence>
<keyword evidence="3" id="KW-1185">Reference proteome</keyword>
<reference evidence="2 3" key="1">
    <citation type="submission" date="2017-11" db="EMBL/GenBank/DDBJ databases">
        <title>De novo assembly and phasing of dikaryotic genomes from two isolates of Puccinia coronata f. sp. avenae, the causal agent of oat crown rust.</title>
        <authorList>
            <person name="Miller M.E."/>
            <person name="Zhang Y."/>
            <person name="Omidvar V."/>
            <person name="Sperschneider J."/>
            <person name="Schwessinger B."/>
            <person name="Raley C."/>
            <person name="Palmer J.M."/>
            <person name="Garnica D."/>
            <person name="Upadhyaya N."/>
            <person name="Rathjen J."/>
            <person name="Taylor J.M."/>
            <person name="Park R.F."/>
            <person name="Dodds P.N."/>
            <person name="Hirsch C.D."/>
            <person name="Kianian S.F."/>
            <person name="Figueroa M."/>
        </authorList>
    </citation>
    <scope>NUCLEOTIDE SEQUENCE [LARGE SCALE GENOMIC DNA]</scope>
    <source>
        <strain evidence="2">12NC29</strain>
    </source>
</reference>
<feature type="compositionally biased region" description="Pro residues" evidence="1">
    <location>
        <begin position="64"/>
        <end position="74"/>
    </location>
</feature>
<evidence type="ECO:0000313" key="2">
    <source>
        <dbReference type="EMBL" id="PLW32310.1"/>
    </source>
</evidence>
<sequence>MLRIPHRNSKTVRWLLPDQTKNQTLSPGANTQDCPSLDVQHSPPPDHPHASIPDSQSSFLPDAQPSPLPDPQRSPSPELQPSSCDSSLPPNLQHPTLPTNANTHPQHTSGMSRPPSGKKSHYLPSSISSSSSSSQPLKPDEPQSLIPCKCDCPQVRWPRPSDLSPEKIKGLLIEHHVHFKAQDNIFAIARLY</sequence>
<proteinExistence type="predicted"/>
<dbReference type="Proteomes" id="UP000235388">
    <property type="component" value="Unassembled WGS sequence"/>
</dbReference>
<dbReference type="AlphaFoldDB" id="A0A2N5U3L4"/>
<feature type="region of interest" description="Disordered" evidence="1">
    <location>
        <begin position="1"/>
        <end position="145"/>
    </location>
</feature>
<name>A0A2N5U3L4_9BASI</name>
<comment type="caution">
    <text evidence="2">The sequence shown here is derived from an EMBL/GenBank/DDBJ whole genome shotgun (WGS) entry which is preliminary data.</text>
</comment>
<evidence type="ECO:0000313" key="3">
    <source>
        <dbReference type="Proteomes" id="UP000235388"/>
    </source>
</evidence>
<protein>
    <submittedName>
        <fullName evidence="2">Uncharacterized protein</fullName>
    </submittedName>
</protein>
<organism evidence="2 3">
    <name type="scientific">Puccinia coronata f. sp. avenae</name>
    <dbReference type="NCBI Taxonomy" id="200324"/>
    <lineage>
        <taxon>Eukaryota</taxon>
        <taxon>Fungi</taxon>
        <taxon>Dikarya</taxon>
        <taxon>Basidiomycota</taxon>
        <taxon>Pucciniomycotina</taxon>
        <taxon>Pucciniomycetes</taxon>
        <taxon>Pucciniales</taxon>
        <taxon>Pucciniaceae</taxon>
        <taxon>Puccinia</taxon>
    </lineage>
</organism>
<dbReference type="EMBL" id="PGCJ01000325">
    <property type="protein sequence ID" value="PLW32310.1"/>
    <property type="molecule type" value="Genomic_DNA"/>
</dbReference>
<accession>A0A2N5U3L4</accession>
<feature type="compositionally biased region" description="Low complexity" evidence="1">
    <location>
        <begin position="125"/>
        <end position="134"/>
    </location>
</feature>
<gene>
    <name evidence="2" type="ORF">PCANC_20458</name>
</gene>
<feature type="compositionally biased region" description="Polar residues" evidence="1">
    <location>
        <begin position="19"/>
        <end position="34"/>
    </location>
</feature>
<feature type="compositionally biased region" description="Polar residues" evidence="1">
    <location>
        <begin position="75"/>
        <end position="111"/>
    </location>
</feature>